<feature type="compositionally biased region" description="Basic and acidic residues" evidence="1">
    <location>
        <begin position="37"/>
        <end position="50"/>
    </location>
</feature>
<gene>
    <name evidence="2" type="ORF">AB4Y30_12695</name>
</gene>
<sequence length="313" mass="35586">MKYILLSASSVIILVLMVASIFYYQNQFPASQWPQSDEMRDNQKSPHIDEQTQPQELQATNPDEQISYTLQNDELNITFNQGKDWTTVPVGIEQLFSGEYNGNKQNLIENSYILTENRAAFLYSEGNNWDNQRILLLHSTDQGETWEEQLVTEPFVAMRFRKVEFLNENFGYIIISGGRTMSQESSHVFLTHNGGMSWEETTNSGVTRLISNGGFVDEAIGFLSFGTINPEEPDLYVTLDGGNTWNKATMHIPTEYNLIFVQAETPVKEQDHLSVLVNQGPNGDYKGGKVKGKFISTDHGETWEFQMEVKPND</sequence>
<feature type="compositionally biased region" description="Polar residues" evidence="1">
    <location>
        <begin position="51"/>
        <end position="60"/>
    </location>
</feature>
<reference evidence="2" key="1">
    <citation type="submission" date="2024-07" db="EMBL/GenBank/DDBJ databases">
        <title>Halotolerant mesophilic bacterium Ornithinibacillus sp. 4-3, sp. nov., isolated from soil.</title>
        <authorList>
            <person name="Sidarenka A.V."/>
            <person name="Guliayeva D.E."/>
            <person name="Leanovich S.I."/>
            <person name="Hileuskaya K.S."/>
            <person name="Akhremchuk A.E."/>
            <person name="Sikolenko M.A."/>
            <person name="Valentovich L.N."/>
        </authorList>
    </citation>
    <scope>NUCLEOTIDE SEQUENCE</scope>
    <source>
        <strain evidence="2">4-3</strain>
    </source>
</reference>
<dbReference type="InterPro" id="IPR036278">
    <property type="entry name" value="Sialidase_sf"/>
</dbReference>
<accession>A0AB39HPB8</accession>
<dbReference type="Gene3D" id="2.130.10.10">
    <property type="entry name" value="YVTN repeat-like/Quinoprotein amine dehydrogenase"/>
    <property type="match status" value="1"/>
</dbReference>
<name>A0AB39HPB8_9BACI</name>
<evidence type="ECO:0000313" key="2">
    <source>
        <dbReference type="EMBL" id="XDK31881.1"/>
    </source>
</evidence>
<organism evidence="2">
    <name type="scientific">Ornithinibacillus sp. 4-3</name>
    <dbReference type="NCBI Taxonomy" id="3231488"/>
    <lineage>
        <taxon>Bacteria</taxon>
        <taxon>Bacillati</taxon>
        <taxon>Bacillota</taxon>
        <taxon>Bacilli</taxon>
        <taxon>Bacillales</taxon>
        <taxon>Bacillaceae</taxon>
        <taxon>Ornithinibacillus</taxon>
    </lineage>
</organism>
<dbReference type="AlphaFoldDB" id="A0AB39HPB8"/>
<evidence type="ECO:0000256" key="1">
    <source>
        <dbReference type="SAM" id="MobiDB-lite"/>
    </source>
</evidence>
<dbReference type="InterPro" id="IPR015943">
    <property type="entry name" value="WD40/YVTN_repeat-like_dom_sf"/>
</dbReference>
<dbReference type="EMBL" id="CP162599">
    <property type="protein sequence ID" value="XDK31881.1"/>
    <property type="molecule type" value="Genomic_DNA"/>
</dbReference>
<dbReference type="CDD" id="cd15482">
    <property type="entry name" value="Sialidase_non-viral"/>
    <property type="match status" value="1"/>
</dbReference>
<proteinExistence type="predicted"/>
<dbReference type="Pfam" id="PF02012">
    <property type="entry name" value="BNR"/>
    <property type="match status" value="2"/>
</dbReference>
<dbReference type="InterPro" id="IPR002860">
    <property type="entry name" value="BNR_rpt"/>
</dbReference>
<protein>
    <submittedName>
        <fullName evidence="2">WD40/YVTN/BNR-like repeat-containing protein</fullName>
    </submittedName>
</protein>
<feature type="region of interest" description="Disordered" evidence="1">
    <location>
        <begin position="33"/>
        <end position="60"/>
    </location>
</feature>
<dbReference type="RefSeq" id="WP_368652605.1">
    <property type="nucleotide sequence ID" value="NZ_CP162599.1"/>
</dbReference>
<dbReference type="SUPFAM" id="SSF50939">
    <property type="entry name" value="Sialidases"/>
    <property type="match status" value="1"/>
</dbReference>